<name>A0A2P5AIV9_PARAD</name>
<dbReference type="EMBL" id="JXTB01000567">
    <property type="protein sequence ID" value="PON36495.1"/>
    <property type="molecule type" value="Genomic_DNA"/>
</dbReference>
<proteinExistence type="predicted"/>
<reference evidence="2" key="1">
    <citation type="submission" date="2016-06" db="EMBL/GenBank/DDBJ databases">
        <title>Parallel loss of symbiosis genes in relatives of nitrogen-fixing non-legume Parasponia.</title>
        <authorList>
            <person name="Van Velzen R."/>
            <person name="Holmer R."/>
            <person name="Bu F."/>
            <person name="Rutten L."/>
            <person name="Van Zeijl A."/>
            <person name="Liu W."/>
            <person name="Santuari L."/>
            <person name="Cao Q."/>
            <person name="Sharma T."/>
            <person name="Shen D."/>
            <person name="Roswanjaya Y."/>
            <person name="Wardhani T."/>
            <person name="Kalhor M.S."/>
            <person name="Jansen J."/>
            <person name="Van den Hoogen J."/>
            <person name="Gungor B."/>
            <person name="Hartog M."/>
            <person name="Hontelez J."/>
            <person name="Verver J."/>
            <person name="Yang W.-C."/>
            <person name="Schijlen E."/>
            <person name="Repin R."/>
            <person name="Schilthuizen M."/>
            <person name="Schranz E."/>
            <person name="Heidstra R."/>
            <person name="Miyata K."/>
            <person name="Fedorova E."/>
            <person name="Kohlen W."/>
            <person name="Bisseling T."/>
            <person name="Smit S."/>
            <person name="Geurts R."/>
        </authorList>
    </citation>
    <scope>NUCLEOTIDE SEQUENCE [LARGE SCALE GENOMIC DNA]</scope>
    <source>
        <strain evidence="2">cv. WU1-14</strain>
    </source>
</reference>
<dbReference type="AlphaFoldDB" id="A0A2P5AIV9"/>
<organism evidence="1 2">
    <name type="scientific">Parasponia andersonii</name>
    <name type="common">Sponia andersonii</name>
    <dbReference type="NCBI Taxonomy" id="3476"/>
    <lineage>
        <taxon>Eukaryota</taxon>
        <taxon>Viridiplantae</taxon>
        <taxon>Streptophyta</taxon>
        <taxon>Embryophyta</taxon>
        <taxon>Tracheophyta</taxon>
        <taxon>Spermatophyta</taxon>
        <taxon>Magnoliopsida</taxon>
        <taxon>eudicotyledons</taxon>
        <taxon>Gunneridae</taxon>
        <taxon>Pentapetalae</taxon>
        <taxon>rosids</taxon>
        <taxon>fabids</taxon>
        <taxon>Rosales</taxon>
        <taxon>Cannabaceae</taxon>
        <taxon>Parasponia</taxon>
    </lineage>
</organism>
<evidence type="ECO:0000313" key="1">
    <source>
        <dbReference type="EMBL" id="PON36495.1"/>
    </source>
</evidence>
<keyword evidence="2" id="KW-1185">Reference proteome</keyword>
<accession>A0A2P5AIV9</accession>
<evidence type="ECO:0000313" key="2">
    <source>
        <dbReference type="Proteomes" id="UP000237105"/>
    </source>
</evidence>
<protein>
    <submittedName>
        <fullName evidence="1">Uncharacterized protein</fullName>
    </submittedName>
</protein>
<dbReference type="Proteomes" id="UP000237105">
    <property type="component" value="Unassembled WGS sequence"/>
</dbReference>
<gene>
    <name evidence="1" type="ORF">PanWU01x14_328040</name>
</gene>
<sequence>MALPNSNRQLLTGAELEAESGRKTKLELRRIQRWWWHGDRTSDGSTAGEKPFRYRNFPATISPATDGGSRQQHLALVRQRLPVTADRRVWHGGKRWHGGERLRLGCTVSVGWLQEDLRGEEEEMGGFYVIFQNYSSGTRGTI</sequence>
<comment type="caution">
    <text evidence="1">The sequence shown here is derived from an EMBL/GenBank/DDBJ whole genome shotgun (WGS) entry which is preliminary data.</text>
</comment>